<dbReference type="Proteomes" id="UP001162030">
    <property type="component" value="Chromosome"/>
</dbReference>
<dbReference type="PANTHER" id="PTHR39650">
    <property type="entry name" value="CDP-ARCHAEOL SYNTHASE"/>
    <property type="match status" value="1"/>
</dbReference>
<keyword evidence="2" id="KW-0808">Transferase</keyword>
<keyword evidence="1" id="KW-0812">Transmembrane</keyword>
<dbReference type="GO" id="GO:0043338">
    <property type="term" value="F:CDP-2,3-bis-(O-geranylgeranyl)-sn-glycerol synthase activity"/>
    <property type="evidence" value="ECO:0007669"/>
    <property type="project" value="UniProtKB-EC"/>
</dbReference>
<evidence type="ECO:0000256" key="1">
    <source>
        <dbReference type="SAM" id="Phobius"/>
    </source>
</evidence>
<name>A0ABN8X8R8_9GAMM</name>
<reference evidence="2 3" key="1">
    <citation type="submission" date="2023-03" db="EMBL/GenBank/DDBJ databases">
        <authorList>
            <person name="Pearce D."/>
        </authorList>
    </citation>
    <scope>NUCLEOTIDE SEQUENCE [LARGE SCALE GENOMIC DNA]</scope>
    <source>
        <strain evidence="2">Msz</strain>
    </source>
</reference>
<dbReference type="PANTHER" id="PTHR39650:SF1">
    <property type="entry name" value="CDP-ARCHAEOL SYNTHASE"/>
    <property type="match status" value="1"/>
</dbReference>
<gene>
    <name evidence="2" type="ORF">MSZNOR_4372</name>
</gene>
<accession>A0ABN8X8R8</accession>
<keyword evidence="3" id="KW-1185">Reference proteome</keyword>
<evidence type="ECO:0000313" key="2">
    <source>
        <dbReference type="EMBL" id="CAI8947457.1"/>
    </source>
</evidence>
<feature type="transmembrane region" description="Helical" evidence="1">
    <location>
        <begin position="130"/>
        <end position="152"/>
    </location>
</feature>
<dbReference type="Pfam" id="PF01864">
    <property type="entry name" value="CarS-like"/>
    <property type="match status" value="1"/>
</dbReference>
<proteinExistence type="predicted"/>
<keyword evidence="1" id="KW-0472">Membrane</keyword>
<keyword evidence="2" id="KW-0548">Nucleotidyltransferase</keyword>
<dbReference type="EC" id="2.7.7.67" evidence="2"/>
<keyword evidence="1" id="KW-1133">Transmembrane helix</keyword>
<organism evidence="2 3">
    <name type="scientific">Methylocaldum szegediense</name>
    <dbReference type="NCBI Taxonomy" id="73780"/>
    <lineage>
        <taxon>Bacteria</taxon>
        <taxon>Pseudomonadati</taxon>
        <taxon>Pseudomonadota</taxon>
        <taxon>Gammaproteobacteria</taxon>
        <taxon>Methylococcales</taxon>
        <taxon>Methylococcaceae</taxon>
        <taxon>Methylocaldum</taxon>
    </lineage>
</organism>
<dbReference type="InterPro" id="IPR032690">
    <property type="entry name" value="CarS"/>
</dbReference>
<protein>
    <submittedName>
        <fullName evidence="2">CDP-2,3-bis-(O-geranylgeranyl)-sn-glycerol synthase</fullName>
        <ecNumber evidence="2">2.7.7.67</ecNumber>
    </submittedName>
</protein>
<dbReference type="EMBL" id="OX458333">
    <property type="protein sequence ID" value="CAI8947457.1"/>
    <property type="molecule type" value="Genomic_DNA"/>
</dbReference>
<evidence type="ECO:0000313" key="3">
    <source>
        <dbReference type="Proteomes" id="UP001162030"/>
    </source>
</evidence>
<sequence>MIMLELKLLFLLMVANGVPILINKALGKRLARPIDGGVRFIDRRPLFGPSKTWRGLISAIPVTGLAAAGVELPFELGVWVGATAMLGDLFSSFLKRRLGIPASGMALGLDQIPESLFPLLAVRAELGLELIQIAGLVAGFLFAELVVSRILFQLRIREQPY</sequence>